<reference evidence="2" key="1">
    <citation type="submission" date="2021-02" db="EMBL/GenBank/DDBJ databases">
        <title>Comparative genomics of Ferrovum myxofaciens strains, predominant extremophile bacteria forming large biofilm stalactites in acid mine ecosystems.</title>
        <authorList>
            <person name="Burkartova K."/>
            <person name="Ridl J."/>
            <person name="Pajer P."/>
            <person name="Falteisek L."/>
        </authorList>
    </citation>
    <scope>NUCLEOTIDE SEQUENCE</scope>
    <source>
        <strain evidence="2">MI1III</strain>
    </source>
</reference>
<dbReference type="RefSeq" id="WP_273145099.1">
    <property type="nucleotide sequence ID" value="NZ_CP053675.1"/>
</dbReference>
<sequence>MSNTHHPSHIETMWAAQKPVLLQTGWLRSEPAKIEPSGKITVAWQPARATPLERVVCKRGLAAGHGLDAVVARREPGDPGGFALRTPCL</sequence>
<organism evidence="2 9">
    <name type="scientific">Ferrovum myxofaciens</name>
    <dbReference type="NCBI Taxonomy" id="416213"/>
    <lineage>
        <taxon>Bacteria</taxon>
        <taxon>Pseudomonadati</taxon>
        <taxon>Pseudomonadota</taxon>
        <taxon>Betaproteobacteria</taxon>
        <taxon>Ferrovales</taxon>
        <taxon>Ferrovaceae</taxon>
        <taxon>Ferrovum</taxon>
    </lineage>
</organism>
<proteinExistence type="predicted"/>
<dbReference type="EMBL" id="CP071137">
    <property type="protein sequence ID" value="QWY77758.1"/>
    <property type="molecule type" value="Genomic_DNA"/>
</dbReference>
<evidence type="ECO:0000313" key="2">
    <source>
        <dbReference type="EMBL" id="QWY77747.1"/>
    </source>
</evidence>
<dbReference type="EMBL" id="CP071137">
    <property type="protein sequence ID" value="QWY77847.1"/>
    <property type="molecule type" value="Genomic_DNA"/>
</dbReference>
<protein>
    <submittedName>
        <fullName evidence="2">Uncharacterized protein</fullName>
    </submittedName>
</protein>
<evidence type="ECO:0000313" key="1">
    <source>
        <dbReference type="EMBL" id="QWY77732.1"/>
    </source>
</evidence>
<evidence type="ECO:0000313" key="4">
    <source>
        <dbReference type="EMBL" id="QWY77792.1"/>
    </source>
</evidence>
<evidence type="ECO:0000313" key="6">
    <source>
        <dbReference type="EMBL" id="QWY77840.1"/>
    </source>
</evidence>
<dbReference type="EMBL" id="CP071137">
    <property type="protein sequence ID" value="QWY77840.1"/>
    <property type="molecule type" value="Genomic_DNA"/>
</dbReference>
<dbReference type="EMBL" id="CP071137">
    <property type="protein sequence ID" value="QWY77792.1"/>
    <property type="molecule type" value="Genomic_DNA"/>
</dbReference>
<dbReference type="EMBL" id="CP071137">
    <property type="protein sequence ID" value="QWY77732.1"/>
    <property type="molecule type" value="Genomic_DNA"/>
</dbReference>
<dbReference type="EMBL" id="CP071137">
    <property type="protein sequence ID" value="QWY77852.1"/>
    <property type="molecule type" value="Genomic_DNA"/>
</dbReference>
<evidence type="ECO:0000313" key="9">
    <source>
        <dbReference type="Proteomes" id="UP000683551"/>
    </source>
</evidence>
<evidence type="ECO:0000313" key="5">
    <source>
        <dbReference type="EMBL" id="QWY77806.1"/>
    </source>
</evidence>
<dbReference type="EMBL" id="CP071137">
    <property type="protein sequence ID" value="QWY77747.1"/>
    <property type="molecule type" value="Genomic_DNA"/>
</dbReference>
<dbReference type="AlphaFoldDB" id="A0A9E6MWL6"/>
<evidence type="ECO:0000313" key="3">
    <source>
        <dbReference type="EMBL" id="QWY77758.1"/>
    </source>
</evidence>
<accession>A0A9E6MWL6</accession>
<evidence type="ECO:0000313" key="7">
    <source>
        <dbReference type="EMBL" id="QWY77847.1"/>
    </source>
</evidence>
<evidence type="ECO:0000313" key="8">
    <source>
        <dbReference type="EMBL" id="QWY77852.1"/>
    </source>
</evidence>
<gene>
    <name evidence="1" type="ORF">JZL65_01200</name>
    <name evidence="2" type="ORF">JZL65_01275</name>
    <name evidence="3" type="ORF">JZL65_01335</name>
    <name evidence="4" type="ORF">JZL65_01510</name>
    <name evidence="5" type="ORF">JZL65_01580</name>
    <name evidence="6" type="ORF">JZL65_01760</name>
    <name evidence="7" type="ORF">JZL65_01795</name>
    <name evidence="8" type="ORF">JZL65_01820</name>
</gene>
<dbReference type="Proteomes" id="UP000683551">
    <property type="component" value="Chromosome"/>
</dbReference>
<dbReference type="EMBL" id="CP071137">
    <property type="protein sequence ID" value="QWY77806.1"/>
    <property type="molecule type" value="Genomic_DNA"/>
</dbReference>
<name>A0A9E6MWL6_9PROT</name>